<evidence type="ECO:0000313" key="2">
    <source>
        <dbReference type="Proteomes" id="UP001596003"/>
    </source>
</evidence>
<dbReference type="Proteomes" id="UP001596003">
    <property type="component" value="Unassembled WGS sequence"/>
</dbReference>
<proteinExistence type="predicted"/>
<name>A0ABV8ZAV4_9FLAO</name>
<sequence>MNTTNKILTYNLIVLCLLAVNICVAQDLTKIPLTNKLQVLNGKAFFNFPDEAIEEARSESIIAAPKNPNEETRIIYDNKEKRVVFFAQELFKIGDDALFEEVSKGKGEILSYRRKILTDKDSIYSILSTPIKPNEGKYGMLINSLIVKVQDGTLFRINAHISPEAYSEKEKYMEFTENVFKTLSKGNRITNLKPRTENISLELGHQYKIDLPVNYSFNTDKAYDFKVTKLYKYTNYNTEGSQIIFYSGSHPSSFSRRYKTSGVPMKGLFLKQEIEWYLYEDDQSMLKEALISYANEKTVLHIGITTEDKTNLEELTKIVESIKTIKKP</sequence>
<organism evidence="1 2">
    <name type="scientific">Flavobacterium chungangensis</name>
    <dbReference type="NCBI Taxonomy" id="2708132"/>
    <lineage>
        <taxon>Bacteria</taxon>
        <taxon>Pseudomonadati</taxon>
        <taxon>Bacteroidota</taxon>
        <taxon>Flavobacteriia</taxon>
        <taxon>Flavobacteriales</taxon>
        <taxon>Flavobacteriaceae</taxon>
        <taxon>Flavobacterium</taxon>
    </lineage>
</organism>
<keyword evidence="2" id="KW-1185">Reference proteome</keyword>
<dbReference type="EMBL" id="JBHSFY010000004">
    <property type="protein sequence ID" value="MFC4476906.1"/>
    <property type="molecule type" value="Genomic_DNA"/>
</dbReference>
<evidence type="ECO:0000313" key="1">
    <source>
        <dbReference type="EMBL" id="MFC4476906.1"/>
    </source>
</evidence>
<comment type="caution">
    <text evidence="1">The sequence shown here is derived from an EMBL/GenBank/DDBJ whole genome shotgun (WGS) entry which is preliminary data.</text>
</comment>
<accession>A0ABV8ZAV4</accession>
<protein>
    <submittedName>
        <fullName evidence="1">Uncharacterized protein</fullName>
    </submittedName>
</protein>
<gene>
    <name evidence="1" type="ORF">ACFO3N_07515</name>
</gene>
<reference evidence="2" key="1">
    <citation type="journal article" date="2019" name="Int. J. Syst. Evol. Microbiol.">
        <title>The Global Catalogue of Microorganisms (GCM) 10K type strain sequencing project: providing services to taxonomists for standard genome sequencing and annotation.</title>
        <authorList>
            <consortium name="The Broad Institute Genomics Platform"/>
            <consortium name="The Broad Institute Genome Sequencing Center for Infectious Disease"/>
            <person name="Wu L."/>
            <person name="Ma J."/>
        </authorList>
    </citation>
    <scope>NUCLEOTIDE SEQUENCE [LARGE SCALE GENOMIC DNA]</scope>
    <source>
        <strain evidence="2">NBRC 103627</strain>
    </source>
</reference>
<dbReference type="RefSeq" id="WP_379796519.1">
    <property type="nucleotide sequence ID" value="NZ_JBHSFY010000004.1"/>
</dbReference>